<dbReference type="RefSeq" id="WP_073372292.1">
    <property type="nucleotide sequence ID" value="NZ_CP017813.1"/>
</dbReference>
<evidence type="ECO:0000313" key="1">
    <source>
        <dbReference type="EMBL" id="APJ38288.1"/>
    </source>
</evidence>
<evidence type="ECO:0000313" key="2">
    <source>
        <dbReference type="Proteomes" id="UP000184322"/>
    </source>
</evidence>
<keyword evidence="2" id="KW-1185">Reference proteome</keyword>
<reference evidence="2" key="1">
    <citation type="submission" date="2016-10" db="EMBL/GenBank/DDBJ databases">
        <authorList>
            <person name="Beylefeld A."/>
            <person name="Abolnik C."/>
        </authorList>
    </citation>
    <scope>NUCLEOTIDE SEQUENCE [LARGE SCALE GENOMIC DNA]</scope>
    <source>
        <strain evidence="2">B359_6</strain>
    </source>
</reference>
<organism evidence="1 2">
    <name type="scientific">Mycoplasmopsis pullorum</name>
    <dbReference type="NCBI Taxonomy" id="48003"/>
    <lineage>
        <taxon>Bacteria</taxon>
        <taxon>Bacillati</taxon>
        <taxon>Mycoplasmatota</taxon>
        <taxon>Mycoplasmoidales</taxon>
        <taxon>Metamycoplasmataceae</taxon>
        <taxon>Mycoplasmopsis</taxon>
    </lineage>
</organism>
<protein>
    <submittedName>
        <fullName evidence="1">Uncharacterized protein</fullName>
    </submittedName>
</protein>
<proteinExistence type="predicted"/>
<dbReference type="KEGG" id="mpul:BLA55_01175"/>
<dbReference type="AlphaFoldDB" id="A0A1L4FRQ3"/>
<gene>
    <name evidence="1" type="ORF">BLA55_01175</name>
</gene>
<dbReference type="Proteomes" id="UP000184322">
    <property type="component" value="Chromosome"/>
</dbReference>
<dbReference type="EMBL" id="CP017813">
    <property type="protein sequence ID" value="APJ38288.1"/>
    <property type="molecule type" value="Genomic_DNA"/>
</dbReference>
<accession>A0A1L4FRQ3</accession>
<sequence length="191" mass="22298">METQDNQLTYTYTYDNNQYTQNITHTTPEVPTVTTETEEETEEKSNFEKAKELAANNQVFKVSGITLEHFNKLYSTEQKGRRIDNERDGWKVNKRAKDKTKIFILPNFGFTDSADQIIDADKTSTEKEVRIAGYTDHDNTSDKQRSVRLIFETSEDNGKRTIILKYKLFDKINKTHSEEYTHTFSEDDVTQ</sequence>
<name>A0A1L4FRQ3_9BACT</name>